<dbReference type="Pfam" id="PF07687">
    <property type="entry name" value="M20_dimer"/>
    <property type="match status" value="1"/>
</dbReference>
<accession>A0ABU1MCC0</accession>
<dbReference type="InterPro" id="IPR011650">
    <property type="entry name" value="Peptidase_M20_dimer"/>
</dbReference>
<dbReference type="GO" id="GO:0047980">
    <property type="term" value="F:hippurate hydrolase activity"/>
    <property type="evidence" value="ECO:0007669"/>
    <property type="project" value="UniProtKB-EC"/>
</dbReference>
<keyword evidence="4" id="KW-1185">Reference proteome</keyword>
<gene>
    <name evidence="3" type="ORF">J2782_003440</name>
</gene>
<feature type="domain" description="Peptidase M20 dimerisation" evidence="2">
    <location>
        <begin position="191"/>
        <end position="284"/>
    </location>
</feature>
<dbReference type="Gene3D" id="3.40.630.10">
    <property type="entry name" value="Zn peptidases"/>
    <property type="match status" value="1"/>
</dbReference>
<evidence type="ECO:0000313" key="4">
    <source>
        <dbReference type="Proteomes" id="UP001184614"/>
    </source>
</evidence>
<dbReference type="EC" id="3.5.1.32" evidence="3"/>
<dbReference type="InterPro" id="IPR002933">
    <property type="entry name" value="Peptidase_M20"/>
</dbReference>
<dbReference type="SUPFAM" id="SSF55031">
    <property type="entry name" value="Bacterial exopeptidase dimerisation domain"/>
    <property type="match status" value="1"/>
</dbReference>
<comment type="caution">
    <text evidence="3">The sequence shown here is derived from an EMBL/GenBank/DDBJ whole genome shotgun (WGS) entry which is preliminary data.</text>
</comment>
<dbReference type="Pfam" id="PF01546">
    <property type="entry name" value="Peptidase_M20"/>
    <property type="match status" value="1"/>
</dbReference>
<dbReference type="SUPFAM" id="SSF53187">
    <property type="entry name" value="Zn-dependent exopeptidases"/>
    <property type="match status" value="1"/>
</dbReference>
<dbReference type="Gene3D" id="3.30.70.360">
    <property type="match status" value="1"/>
</dbReference>
<dbReference type="Proteomes" id="UP001184614">
    <property type="component" value="Unassembled WGS sequence"/>
</dbReference>
<dbReference type="RefSeq" id="WP_310014689.1">
    <property type="nucleotide sequence ID" value="NZ_JAVDQT010000006.1"/>
</dbReference>
<evidence type="ECO:0000259" key="2">
    <source>
        <dbReference type="Pfam" id="PF07687"/>
    </source>
</evidence>
<dbReference type="NCBIfam" id="TIGR01891">
    <property type="entry name" value="amidohydrolases"/>
    <property type="match status" value="1"/>
</dbReference>
<evidence type="ECO:0000313" key="3">
    <source>
        <dbReference type="EMBL" id="MDR6433694.1"/>
    </source>
</evidence>
<dbReference type="PANTHER" id="PTHR11014">
    <property type="entry name" value="PEPTIDASE M20 FAMILY MEMBER"/>
    <property type="match status" value="1"/>
</dbReference>
<dbReference type="InterPro" id="IPR036264">
    <property type="entry name" value="Bact_exopeptidase_dim_dom"/>
</dbReference>
<sequence length="395" mass="42497">MSLLNLENNSEFLQELISWRHELHRYPELMYALPRTASFVANKLRQFGFDEVVEDIAQSGVIGVLHGRTGPAKNQQHRILLRSDMDALPIEERTSLGYRSQFPGKMHACGHDGHMVMLLGAAKLLAGARDFEGSIVFCFQPAEEGGAGAQAMIDAGLLEKYPVQSAFGLHNWPGMPVGSFGIAPRAMMAGADALLITIEGTGSHAAQPHLGRDPIAAAGYLITLLQTIVSRKLDPLDPAVVSITSIHGGEAWNVIPDTVQMRCNIRSFSEDVAATIGNEIQSLCLQTANGFGVNIEAVLPEGCIPYPATINHPAQVDIAVDAAKAATDTGLVNADMKPTMAAEDFGFILREVPGAFMFIGNGDSASLHSSEYDFDDKAIPFGVAYWLNLVKKSLV</sequence>
<protein>
    <submittedName>
        <fullName evidence="3">Hippurate hydrolase</fullName>
        <ecNumber evidence="3">3.5.1.32</ecNumber>
    </submittedName>
</protein>
<name>A0ABU1MCC0_9HYPH</name>
<keyword evidence="1 3" id="KW-0378">Hydrolase</keyword>
<dbReference type="EMBL" id="JAVDQT010000006">
    <property type="protein sequence ID" value="MDR6433694.1"/>
    <property type="molecule type" value="Genomic_DNA"/>
</dbReference>
<reference evidence="3 4" key="1">
    <citation type="submission" date="2023-07" db="EMBL/GenBank/DDBJ databases">
        <title>Sorghum-associated microbial communities from plants grown in Nebraska, USA.</title>
        <authorList>
            <person name="Schachtman D."/>
        </authorList>
    </citation>
    <scope>NUCLEOTIDE SEQUENCE [LARGE SCALE GENOMIC DNA]</scope>
    <source>
        <strain evidence="3 4">DS1730</strain>
    </source>
</reference>
<dbReference type="InterPro" id="IPR017439">
    <property type="entry name" value="Amidohydrolase"/>
</dbReference>
<dbReference type="PANTHER" id="PTHR11014:SF63">
    <property type="entry name" value="METALLOPEPTIDASE, PUTATIVE (AFU_ORTHOLOGUE AFUA_6G09600)-RELATED"/>
    <property type="match status" value="1"/>
</dbReference>
<organism evidence="3 4">
    <name type="scientific">Brucella pseudogrignonensis</name>
    <dbReference type="NCBI Taxonomy" id="419475"/>
    <lineage>
        <taxon>Bacteria</taxon>
        <taxon>Pseudomonadati</taxon>
        <taxon>Pseudomonadota</taxon>
        <taxon>Alphaproteobacteria</taxon>
        <taxon>Hyphomicrobiales</taxon>
        <taxon>Brucellaceae</taxon>
        <taxon>Brucella/Ochrobactrum group</taxon>
        <taxon>Brucella</taxon>
    </lineage>
</organism>
<proteinExistence type="predicted"/>
<dbReference type="PIRSF" id="PIRSF005962">
    <property type="entry name" value="Pept_M20D_amidohydro"/>
    <property type="match status" value="1"/>
</dbReference>
<evidence type="ECO:0000256" key="1">
    <source>
        <dbReference type="ARBA" id="ARBA00022801"/>
    </source>
</evidence>